<dbReference type="OMA" id="TQMALIG"/>
<dbReference type="SUPFAM" id="SSF103481">
    <property type="entry name" value="Multidrug resistance efflux transporter EmrE"/>
    <property type="match status" value="2"/>
</dbReference>
<sequence length="368" mass="38538">MSTLLAVDQVGLKSLDILPASKNPLSSGMHTGELHGVKSHPDLGDLHHFSAPSGELGRLLKPVLWIWGGSKHSGVACMALSSLAYSVMGLAVKLLAGAKIPSSETVLVRCAIIALLSGYGLQKQKHPLLGSPGVRHLVLARAIIGFFALSAFFYSIQALPLRDATVLNFTMPVMTAMMAAVFLGEAWGSREVAGTICSLVGVLLVTQPDILFGKPKLLQGANERKGSEETLGVFMAIGGSALGAASYIVLRVVGKTGEPPLVCVFAFAAFSAPMAAVGMLFQPFAVPSAWEWFELVVVGLSAFAAQVLLNRGLQLEKASKATAIQYVKILVTYLFGVIFLHEVPSFLGVVGACLIAASAAFVTLGAGH</sequence>
<feature type="transmembrane region" description="Helical" evidence="6">
    <location>
        <begin position="346"/>
        <end position="366"/>
    </location>
</feature>
<evidence type="ECO:0000259" key="7">
    <source>
        <dbReference type="Pfam" id="PF00892"/>
    </source>
</evidence>
<name>A0A1Y1HMA5_KLENI</name>
<dbReference type="GO" id="GO:0016020">
    <property type="term" value="C:membrane"/>
    <property type="evidence" value="ECO:0000318"/>
    <property type="project" value="GO_Central"/>
</dbReference>
<dbReference type="EMBL" id="DF236957">
    <property type="protein sequence ID" value="GAQ78131.1"/>
    <property type="molecule type" value="Genomic_DNA"/>
</dbReference>
<keyword evidence="5 6" id="KW-0472">Membrane</keyword>
<dbReference type="InterPro" id="IPR000620">
    <property type="entry name" value="EamA_dom"/>
</dbReference>
<feature type="transmembrane region" description="Helical" evidence="6">
    <location>
        <begin position="321"/>
        <end position="340"/>
    </location>
</feature>
<evidence type="ECO:0000256" key="2">
    <source>
        <dbReference type="ARBA" id="ARBA00007635"/>
    </source>
</evidence>
<accession>A0A1Y1HMA5</accession>
<evidence type="ECO:0000313" key="8">
    <source>
        <dbReference type="EMBL" id="GAQ78131.1"/>
    </source>
</evidence>
<evidence type="ECO:0000256" key="6">
    <source>
        <dbReference type="SAM" id="Phobius"/>
    </source>
</evidence>
<evidence type="ECO:0000256" key="1">
    <source>
        <dbReference type="ARBA" id="ARBA00004141"/>
    </source>
</evidence>
<feature type="transmembrane region" description="Helical" evidence="6">
    <location>
        <begin position="292"/>
        <end position="309"/>
    </location>
</feature>
<dbReference type="PANTHER" id="PTHR22911">
    <property type="entry name" value="ACYL-MALONYL CONDENSING ENZYME-RELATED"/>
    <property type="match status" value="1"/>
</dbReference>
<keyword evidence="4 6" id="KW-1133">Transmembrane helix</keyword>
<organism evidence="8 9">
    <name type="scientific">Klebsormidium nitens</name>
    <name type="common">Green alga</name>
    <name type="synonym">Ulothrix nitens</name>
    <dbReference type="NCBI Taxonomy" id="105231"/>
    <lineage>
        <taxon>Eukaryota</taxon>
        <taxon>Viridiplantae</taxon>
        <taxon>Streptophyta</taxon>
        <taxon>Klebsormidiophyceae</taxon>
        <taxon>Klebsormidiales</taxon>
        <taxon>Klebsormidiaceae</taxon>
        <taxon>Klebsormidium</taxon>
    </lineage>
</organism>
<feature type="transmembrane region" description="Helical" evidence="6">
    <location>
        <begin position="262"/>
        <end position="286"/>
    </location>
</feature>
<evidence type="ECO:0000313" key="9">
    <source>
        <dbReference type="Proteomes" id="UP000054558"/>
    </source>
</evidence>
<evidence type="ECO:0000256" key="3">
    <source>
        <dbReference type="ARBA" id="ARBA00022692"/>
    </source>
</evidence>
<evidence type="ECO:0000256" key="5">
    <source>
        <dbReference type="ARBA" id="ARBA00023136"/>
    </source>
</evidence>
<proteinExistence type="inferred from homology"/>
<comment type="subcellular location">
    <subcellularLocation>
        <location evidence="1">Membrane</location>
        <topology evidence="1">Multi-pass membrane protein</topology>
    </subcellularLocation>
</comment>
<keyword evidence="3 6" id="KW-0812">Transmembrane</keyword>
<comment type="similarity">
    <text evidence="2">Belongs to the drug/metabolite transporter (DMT) superfamily. Plant drug/metabolite exporter (P-DME) (TC 2.A.7.4) family.</text>
</comment>
<dbReference type="OrthoDB" id="306876at2759"/>
<evidence type="ECO:0000256" key="4">
    <source>
        <dbReference type="ARBA" id="ARBA00022989"/>
    </source>
</evidence>
<feature type="transmembrane region" description="Helical" evidence="6">
    <location>
        <begin position="106"/>
        <end position="122"/>
    </location>
</feature>
<feature type="domain" description="EamA" evidence="7">
    <location>
        <begin position="231"/>
        <end position="363"/>
    </location>
</feature>
<reference evidence="8 9" key="1">
    <citation type="journal article" date="2014" name="Nat. Commun.">
        <title>Klebsormidium flaccidum genome reveals primary factors for plant terrestrial adaptation.</title>
        <authorList>
            <person name="Hori K."/>
            <person name="Maruyama F."/>
            <person name="Fujisawa T."/>
            <person name="Togashi T."/>
            <person name="Yamamoto N."/>
            <person name="Seo M."/>
            <person name="Sato S."/>
            <person name="Yamada T."/>
            <person name="Mori H."/>
            <person name="Tajima N."/>
            <person name="Moriyama T."/>
            <person name="Ikeuchi M."/>
            <person name="Watanabe M."/>
            <person name="Wada H."/>
            <person name="Kobayashi K."/>
            <person name="Saito M."/>
            <person name="Masuda T."/>
            <person name="Sasaki-Sekimoto Y."/>
            <person name="Mashiguchi K."/>
            <person name="Awai K."/>
            <person name="Shimojima M."/>
            <person name="Masuda S."/>
            <person name="Iwai M."/>
            <person name="Nobusawa T."/>
            <person name="Narise T."/>
            <person name="Kondo S."/>
            <person name="Saito H."/>
            <person name="Sato R."/>
            <person name="Murakawa M."/>
            <person name="Ihara Y."/>
            <person name="Oshima-Yamada Y."/>
            <person name="Ohtaka K."/>
            <person name="Satoh M."/>
            <person name="Sonobe K."/>
            <person name="Ishii M."/>
            <person name="Ohtani R."/>
            <person name="Kanamori-Sato M."/>
            <person name="Honoki R."/>
            <person name="Miyazaki D."/>
            <person name="Mochizuki H."/>
            <person name="Umetsu J."/>
            <person name="Higashi K."/>
            <person name="Shibata D."/>
            <person name="Kamiya Y."/>
            <person name="Sato N."/>
            <person name="Nakamura Y."/>
            <person name="Tabata S."/>
            <person name="Ida S."/>
            <person name="Kurokawa K."/>
            <person name="Ohta H."/>
        </authorList>
    </citation>
    <scope>NUCLEOTIDE SEQUENCE [LARGE SCALE GENOMIC DNA]</scope>
    <source>
        <strain evidence="8 9">NIES-2285</strain>
    </source>
</reference>
<feature type="domain" description="EamA" evidence="7">
    <location>
        <begin position="73"/>
        <end position="206"/>
    </location>
</feature>
<feature type="transmembrane region" description="Helical" evidence="6">
    <location>
        <begin position="134"/>
        <end position="154"/>
    </location>
</feature>
<feature type="transmembrane region" description="Helical" evidence="6">
    <location>
        <begin position="73"/>
        <end position="94"/>
    </location>
</feature>
<dbReference type="STRING" id="105231.A0A1Y1HMA5"/>
<dbReference type="AlphaFoldDB" id="A0A1Y1HMA5"/>
<protein>
    <recommendedName>
        <fullName evidence="7">EamA domain-containing protein</fullName>
    </recommendedName>
</protein>
<gene>
    <name evidence="8" type="ORF">KFL_000080350</name>
</gene>
<keyword evidence="9" id="KW-1185">Reference proteome</keyword>
<dbReference type="PANTHER" id="PTHR22911:SF6">
    <property type="entry name" value="SOLUTE CARRIER FAMILY 35 MEMBER G1"/>
    <property type="match status" value="1"/>
</dbReference>
<dbReference type="Pfam" id="PF00892">
    <property type="entry name" value="EamA"/>
    <property type="match status" value="2"/>
</dbReference>
<feature type="transmembrane region" description="Helical" evidence="6">
    <location>
        <begin position="166"/>
        <end position="184"/>
    </location>
</feature>
<dbReference type="Proteomes" id="UP000054558">
    <property type="component" value="Unassembled WGS sequence"/>
</dbReference>
<feature type="transmembrane region" description="Helical" evidence="6">
    <location>
        <begin position="231"/>
        <end position="250"/>
    </location>
</feature>
<dbReference type="InterPro" id="IPR037185">
    <property type="entry name" value="EmrE-like"/>
</dbReference>